<feature type="compositionally biased region" description="Polar residues" evidence="1">
    <location>
        <begin position="1"/>
        <end position="14"/>
    </location>
</feature>
<keyword evidence="3" id="KW-1185">Reference proteome</keyword>
<evidence type="ECO:0000313" key="3">
    <source>
        <dbReference type="Proteomes" id="UP001642360"/>
    </source>
</evidence>
<evidence type="ECO:0000256" key="1">
    <source>
        <dbReference type="SAM" id="MobiDB-lite"/>
    </source>
</evidence>
<reference evidence="2 3" key="1">
    <citation type="submission" date="2024-02" db="EMBL/GenBank/DDBJ databases">
        <authorList>
            <person name="Vignale AGUSTIN F."/>
            <person name="Sosa J E."/>
            <person name="Modenutti C."/>
        </authorList>
    </citation>
    <scope>NUCLEOTIDE SEQUENCE [LARGE SCALE GENOMIC DNA]</scope>
</reference>
<sequence>MEQKIGVNQGTSIHSGPEPWFSQDNTAAEELLLTEYQREQKITGSDHQELITPLTRYCQGDLVHLLSVQPGCFFSSQSLLNADSC</sequence>
<proteinExistence type="predicted"/>
<dbReference type="AlphaFoldDB" id="A0ABC8R3A8"/>
<evidence type="ECO:0000313" key="2">
    <source>
        <dbReference type="EMBL" id="CAK9138911.1"/>
    </source>
</evidence>
<gene>
    <name evidence="2" type="ORF">ILEXP_LOCUS6264</name>
</gene>
<accession>A0ABC8R3A8</accession>
<name>A0ABC8R3A8_9AQUA</name>
<dbReference type="EMBL" id="CAUOFW020000925">
    <property type="protein sequence ID" value="CAK9138911.1"/>
    <property type="molecule type" value="Genomic_DNA"/>
</dbReference>
<organism evidence="2 3">
    <name type="scientific">Ilex paraguariensis</name>
    <name type="common">yerba mate</name>
    <dbReference type="NCBI Taxonomy" id="185542"/>
    <lineage>
        <taxon>Eukaryota</taxon>
        <taxon>Viridiplantae</taxon>
        <taxon>Streptophyta</taxon>
        <taxon>Embryophyta</taxon>
        <taxon>Tracheophyta</taxon>
        <taxon>Spermatophyta</taxon>
        <taxon>Magnoliopsida</taxon>
        <taxon>eudicotyledons</taxon>
        <taxon>Gunneridae</taxon>
        <taxon>Pentapetalae</taxon>
        <taxon>asterids</taxon>
        <taxon>campanulids</taxon>
        <taxon>Aquifoliales</taxon>
        <taxon>Aquifoliaceae</taxon>
        <taxon>Ilex</taxon>
    </lineage>
</organism>
<dbReference type="Proteomes" id="UP001642360">
    <property type="component" value="Unassembled WGS sequence"/>
</dbReference>
<protein>
    <submittedName>
        <fullName evidence="2">Uncharacterized protein</fullName>
    </submittedName>
</protein>
<comment type="caution">
    <text evidence="2">The sequence shown here is derived from an EMBL/GenBank/DDBJ whole genome shotgun (WGS) entry which is preliminary data.</text>
</comment>
<feature type="region of interest" description="Disordered" evidence="1">
    <location>
        <begin position="1"/>
        <end position="22"/>
    </location>
</feature>